<evidence type="ECO:0000313" key="1">
    <source>
        <dbReference type="EMBL" id="CAB4151742.1"/>
    </source>
</evidence>
<proteinExistence type="predicted"/>
<protein>
    <submittedName>
        <fullName evidence="1">Uncharacterized protein</fullName>
    </submittedName>
</protein>
<sequence length="2147" mass="218049">MSLAFPAITLAQSQSLWKLQSGYLAPVTSSWGVKVPSLVSCEVIETDGAGVFSCGTGGVSAIEWGDITGTLSDQTDLQSALNLKANLAGPTFTGTVTLPSTTSIGTLSSTEIGYVDNVTSSIQTQLNGKQATLTNPITGTGTNNEIGYFTGTSTMGSLTTSTYPSLTELSYMKGVTSAVQTQLNTKGTFTLPALTLGSVLFSNGSTIVQDNANLFWDDTNNRLGIGTTTPGSELTINSAPYTSTGHSGTWIKSNISNGGAGNNGGGIIFGAPTSNAVANTDGAAIFGRQFGSDDDNTGLVFAVRSSSNTAARADLMTMYSDAAVSPNYRITMGVGTTPTELLTVGGNIATTGYVIPASGFYNPYMLTGQFQAVGAWTTAFILLHAVGANDVDTQNYTKGTIVLNRQTSNYSDVVIKVQTNTSSAGVWSGFVDVAQNEPGGAVIELVEATYNSETYAALRISGTMPRNGSWFTGIRSSAGNAVTEITAIDGAGVSAYTVKNSATVDSAVDSNNASFADYQQVKRMGVGTFAYPARNLQVETADSATNAITYAQRLTHTTSGTATTSFATGTEYELENASGTNRIAGSQEFLWSDATNASEDTTYSLKLARAGTLTEALTVDSTGNADAVSFGELATNDRLFFGSGVFLSGFAGGDPMTFSINGGTMTLASGSSSSNTTAIALTGTRTNTSGTILGQSDAFTFTPSGAGSGSFRPLSMAYTLDGTAGAQSGTATGIYLNATETTLNGMLHNLMNLNVGGSSKFSVDNTGSVTSTGTTILLDSSGTSTLANDRGATTNFASNVFRTAGTDQWTIGLRNDSTNNLYIRDNVNSVNILAATLGATPGVTAGGTWGFSSKATANASLDVKNGATTAGVLALFEDSDDGSNKATFNVPALAGDTAYTLPSAYPGSSGYSLTSTTGGVMSWTNVSGGGGSPGGSDTQVQFNDSSSFGGDSAFTYNKTSDVLTINSLASTGDMNIASEGTTGSMYLTGGVGVGITNALASGYVTLGSSTQTGQNNVGISTKSNTINIGSANTENTLTQTINIGAGTPAGTGKAAITMGNLLNATSVAINSGTGGINLTPGTTGTVNILGTSTQAGQLRLYEDTDDGSNYTSFNVPALGGNVVYTLPADDGDSGEQLQTNGSGALTWEAAGSGTDTSIMTDDQTQDANHTHEQDGYTQLFENANTWTFENITGTVVLDPAAAAVSLSDGSSGFAFAVSSGETIPWMEWNRTSENPVRFYTGEGTPESVVTADIGGLYIESDTGFIYTKQADSGSDTGWEQLGAGGGATAWDDIGDPDADTTIAMAGYETDFTSTLDAAGKSLLTMTNTDADTANDTDFISLAHNDGADANVFYFRAVGDLDGTPQTDYLFSQTAATIRPDLALTNDLTVTGGDIVLGTTSIFSGGDTASLNNIDAVDSTTETTVESAIDTLANLTSVQGNVLTLTGDLIRSGAHSLTMTTTGTTSVTLPTSGTLATRDNSTQSFVGQNTFSPSMTIASASGATWNGTNLGNGTTTVSGSTNITTAAGFNRFAIAAPTISAGTALTITNSATAYIAGAPVGGGAGPATITNPYALWVDADATRLDGSLTANGLSILNANLDVKNGSTSAGVLSLYEDSDDGSNKATFNVPALAGDTVYTLPADDGDAGEQLQSNGSGVLTWEAAGGGGATAWNDIGDAAADGSIALAGYETDWTSTLDSAAKSIFTITNTDADTAADTDFISLAHNDGADANIFYFRAVGDLDGTPQTDYLFSQTTATIRPDLALTGDLTVTGGDIVLGTTSIFSGGDTASLNNIDALNATTETTVEGAIDTLANLTSVQGQTLTLAGALITSGANSLTLTTTGATNVTLPTTGTLATLAGTEEFDNKTLDTSVAKGTWTASGTWTIPAVTLGGTVTSNGQSFSGTLANLGTVTTADINGGTLDGAIIGGASAAAITGTTITVNTGLRADANDGADIGAAGTGFSDIFFAEGAVINWDSSDLTLTQTGNELAIAGGNLDIGTNILRVAGDIDVDGTPNSDDTFTGQSTDDYNAGATIAQWDVVYLDSSSTWQLTDADASATSGPVMVGIATAAGTASNPLKVCIADCFVRNDGWTSWTIGGAMYVGTTPGAMVQTQPSGTDDVIRMIGHATAAKTVRFNPSNDYMTHI</sequence>
<name>A0A6J5MZ63_9CAUD</name>
<dbReference type="EMBL" id="LR796572">
    <property type="protein sequence ID" value="CAB4151742.1"/>
    <property type="molecule type" value="Genomic_DNA"/>
</dbReference>
<reference evidence="1" key="1">
    <citation type="submission" date="2020-04" db="EMBL/GenBank/DDBJ databases">
        <authorList>
            <person name="Chiriac C."/>
            <person name="Salcher M."/>
            <person name="Ghai R."/>
            <person name="Kavagutti S V."/>
        </authorList>
    </citation>
    <scope>NUCLEOTIDE SEQUENCE</scope>
</reference>
<accession>A0A6J5MZ63</accession>
<organism evidence="1">
    <name type="scientific">uncultured Caudovirales phage</name>
    <dbReference type="NCBI Taxonomy" id="2100421"/>
    <lineage>
        <taxon>Viruses</taxon>
        <taxon>Duplodnaviria</taxon>
        <taxon>Heunggongvirae</taxon>
        <taxon>Uroviricota</taxon>
        <taxon>Caudoviricetes</taxon>
        <taxon>Peduoviridae</taxon>
        <taxon>Maltschvirus</taxon>
        <taxon>Maltschvirus maltsch</taxon>
    </lineage>
</organism>
<gene>
    <name evidence="1" type="ORF">UFOVP594_31</name>
</gene>